<evidence type="ECO:0000256" key="1">
    <source>
        <dbReference type="ARBA" id="ARBA00007074"/>
    </source>
</evidence>
<accession>A0ABZ0WCD4</accession>
<organism evidence="6 7">
    <name type="scientific">Niabella yanshanensis</name>
    <dbReference type="NCBI Taxonomy" id="577386"/>
    <lineage>
        <taxon>Bacteria</taxon>
        <taxon>Pseudomonadati</taxon>
        <taxon>Bacteroidota</taxon>
        <taxon>Chitinophagia</taxon>
        <taxon>Chitinophagales</taxon>
        <taxon>Chitinophagaceae</taxon>
        <taxon>Niabella</taxon>
    </lineage>
</organism>
<feature type="domain" description="NlpC/P60" evidence="5">
    <location>
        <begin position="130"/>
        <end position="257"/>
    </location>
</feature>
<keyword evidence="4" id="KW-0788">Thiol protease</keyword>
<dbReference type="Proteomes" id="UP001325680">
    <property type="component" value="Chromosome"/>
</dbReference>
<comment type="similarity">
    <text evidence="1">Belongs to the peptidase C40 family.</text>
</comment>
<keyword evidence="2" id="KW-0645">Protease</keyword>
<dbReference type="SUPFAM" id="SSF54001">
    <property type="entry name" value="Cysteine proteinases"/>
    <property type="match status" value="1"/>
</dbReference>
<dbReference type="PROSITE" id="PS51935">
    <property type="entry name" value="NLPC_P60"/>
    <property type="match status" value="1"/>
</dbReference>
<dbReference type="EMBL" id="CP139960">
    <property type="protein sequence ID" value="WQD40364.1"/>
    <property type="molecule type" value="Genomic_DNA"/>
</dbReference>
<dbReference type="InterPro" id="IPR051202">
    <property type="entry name" value="Peptidase_C40"/>
</dbReference>
<sequence length="258" mass="28528">MKAVYAIVTVPAAPVRKAPNHRREMSNQLFFGEPVQITGQKDNQWLKVKSLYDGYTGWLTPHLVKGIDAATAMQESPFLASQFLTKIELANQLMQVPLGSTLPDFKKKEGVIAGIPYSCATQAINTATIKNKQAQLLENAHQWLNAPYLWGGKTILGVDCSGFAQTQYKLVGLPILRDAWEQALQGRPVPSLKKVQPADLAFFEDKGKIVHVGILLDSTTIIHAAGKVRIDPIDNKGIVNSDTGMRTHQLKCIRRFIE</sequence>
<reference evidence="6 7" key="1">
    <citation type="submission" date="2023-12" db="EMBL/GenBank/DDBJ databases">
        <title>Genome sequencing and assembly of bacterial species from a model synthetic community.</title>
        <authorList>
            <person name="Hogle S.L."/>
        </authorList>
    </citation>
    <scope>NUCLEOTIDE SEQUENCE [LARGE SCALE GENOMIC DNA]</scope>
    <source>
        <strain evidence="6 7">HAMBI_3031</strain>
    </source>
</reference>
<dbReference type="Gene3D" id="2.30.30.40">
    <property type="entry name" value="SH3 Domains"/>
    <property type="match status" value="1"/>
</dbReference>
<proteinExistence type="inferred from homology"/>
<gene>
    <name evidence="6" type="ORF">U0035_09425</name>
</gene>
<dbReference type="InterPro" id="IPR041382">
    <property type="entry name" value="SH3_16"/>
</dbReference>
<evidence type="ECO:0000256" key="2">
    <source>
        <dbReference type="ARBA" id="ARBA00022670"/>
    </source>
</evidence>
<dbReference type="PANTHER" id="PTHR47053">
    <property type="entry name" value="MUREIN DD-ENDOPEPTIDASE MEPH-RELATED"/>
    <property type="match status" value="1"/>
</dbReference>
<dbReference type="Gene3D" id="3.90.1720.10">
    <property type="entry name" value="endopeptidase domain like (from Nostoc punctiforme)"/>
    <property type="match status" value="1"/>
</dbReference>
<dbReference type="Pfam" id="PF00877">
    <property type="entry name" value="NLPC_P60"/>
    <property type="match status" value="1"/>
</dbReference>
<dbReference type="RefSeq" id="WP_114792062.1">
    <property type="nucleotide sequence ID" value="NZ_CP139960.1"/>
</dbReference>
<protein>
    <submittedName>
        <fullName evidence="6">C40 family peptidase</fullName>
    </submittedName>
</protein>
<evidence type="ECO:0000313" key="6">
    <source>
        <dbReference type="EMBL" id="WQD40364.1"/>
    </source>
</evidence>
<evidence type="ECO:0000313" key="7">
    <source>
        <dbReference type="Proteomes" id="UP001325680"/>
    </source>
</evidence>
<dbReference type="PANTHER" id="PTHR47053:SF1">
    <property type="entry name" value="MUREIN DD-ENDOPEPTIDASE MEPH-RELATED"/>
    <property type="match status" value="1"/>
</dbReference>
<dbReference type="InterPro" id="IPR000064">
    <property type="entry name" value="NLP_P60_dom"/>
</dbReference>
<dbReference type="Pfam" id="PF18348">
    <property type="entry name" value="SH3_16"/>
    <property type="match status" value="1"/>
</dbReference>
<evidence type="ECO:0000256" key="3">
    <source>
        <dbReference type="ARBA" id="ARBA00022801"/>
    </source>
</evidence>
<evidence type="ECO:0000256" key="4">
    <source>
        <dbReference type="ARBA" id="ARBA00022807"/>
    </source>
</evidence>
<evidence type="ECO:0000259" key="5">
    <source>
        <dbReference type="PROSITE" id="PS51935"/>
    </source>
</evidence>
<keyword evidence="7" id="KW-1185">Reference proteome</keyword>
<name>A0ABZ0WCD4_9BACT</name>
<dbReference type="InterPro" id="IPR038765">
    <property type="entry name" value="Papain-like_cys_pep_sf"/>
</dbReference>
<keyword evidence="3" id="KW-0378">Hydrolase</keyword>